<evidence type="ECO:0000256" key="1">
    <source>
        <dbReference type="ARBA" id="ARBA00004304"/>
    </source>
</evidence>
<protein>
    <recommendedName>
        <fullName evidence="12">ATP synthase complex subunit 8</fullName>
    </recommendedName>
</protein>
<organism evidence="14">
    <name type="scientific">Megalapteryx didinus</name>
    <name type="common">upland moa</name>
    <dbReference type="NCBI Taxonomy" id="8813"/>
    <lineage>
        <taxon>Eukaryota</taxon>
        <taxon>Metazoa</taxon>
        <taxon>Chordata</taxon>
        <taxon>Craniata</taxon>
        <taxon>Vertebrata</taxon>
        <taxon>Euteleostomi</taxon>
        <taxon>Archelosauria</taxon>
        <taxon>Archosauria</taxon>
        <taxon>Dinosauria</taxon>
        <taxon>Saurischia</taxon>
        <taxon>Theropoda</taxon>
        <taxon>Coelurosauria</taxon>
        <taxon>Aves</taxon>
        <taxon>Palaeognathae</taxon>
        <taxon>Dinornithiformes</taxon>
        <taxon>Emeidae</taxon>
        <taxon>Megalapteryx</taxon>
    </lineage>
</organism>
<proteinExistence type="inferred from homology"/>
<evidence type="ECO:0000313" key="14">
    <source>
        <dbReference type="EMBL" id="AAY41354.1"/>
    </source>
</evidence>
<keyword evidence="6 12" id="KW-0375">Hydrogen ion transport</keyword>
<keyword evidence="5 12" id="KW-0812">Transmembrane</keyword>
<accession>Q4TW23</accession>
<dbReference type="Pfam" id="PF00895">
    <property type="entry name" value="ATP-synt_8"/>
    <property type="match status" value="1"/>
</dbReference>
<keyword evidence="11" id="KW-0066">ATP synthesis</keyword>
<keyword evidence="8 12" id="KW-0406">Ion transport</keyword>
<evidence type="ECO:0000256" key="3">
    <source>
        <dbReference type="ARBA" id="ARBA00022448"/>
    </source>
</evidence>
<evidence type="ECO:0000256" key="2">
    <source>
        <dbReference type="ARBA" id="ARBA00008892"/>
    </source>
</evidence>
<evidence type="ECO:0000256" key="12">
    <source>
        <dbReference type="RuleBase" id="RU003661"/>
    </source>
</evidence>
<dbReference type="GO" id="GO:0015078">
    <property type="term" value="F:proton transmembrane transporter activity"/>
    <property type="evidence" value="ECO:0007669"/>
    <property type="project" value="InterPro"/>
</dbReference>
<keyword evidence="10 13" id="KW-0472">Membrane</keyword>
<dbReference type="InterPro" id="IPR050635">
    <property type="entry name" value="ATPase_protein_8"/>
</dbReference>
<reference evidence="14" key="1">
    <citation type="journal article" date="2005" name="Proc. Natl. Acad. Sci. U.S.A.">
        <title>Reconstructing the tempo and mode of evolution in an extinct clade of birds with ancient DNA: the giant moas of New Zealand.</title>
        <authorList>
            <person name="Baker A.J."/>
            <person name="Huynen L.J."/>
            <person name="Haddrath O."/>
            <person name="Millar C.D."/>
            <person name="Lambert D.M."/>
        </authorList>
    </citation>
    <scope>NUCLEOTIDE SEQUENCE</scope>
</reference>
<dbReference type="PANTHER" id="PTHR39937">
    <property type="entry name" value="ATP SYNTHASE PROTEIN 8"/>
    <property type="match status" value="1"/>
</dbReference>
<keyword evidence="4 12" id="KW-0138">CF(0)</keyword>
<evidence type="ECO:0000256" key="13">
    <source>
        <dbReference type="SAM" id="Phobius"/>
    </source>
</evidence>
<dbReference type="EMBL" id="DQ029178">
    <property type="protein sequence ID" value="AAY41354.1"/>
    <property type="molecule type" value="Genomic_DNA"/>
</dbReference>
<evidence type="ECO:0000256" key="9">
    <source>
        <dbReference type="ARBA" id="ARBA00023128"/>
    </source>
</evidence>
<feature type="transmembrane region" description="Helical" evidence="13">
    <location>
        <begin position="6"/>
        <end position="24"/>
    </location>
</feature>
<evidence type="ECO:0000256" key="8">
    <source>
        <dbReference type="ARBA" id="ARBA00023065"/>
    </source>
</evidence>
<evidence type="ECO:0000256" key="5">
    <source>
        <dbReference type="ARBA" id="ARBA00022692"/>
    </source>
</evidence>
<dbReference type="GO" id="GO:0031966">
    <property type="term" value="C:mitochondrial membrane"/>
    <property type="evidence" value="ECO:0007669"/>
    <property type="project" value="UniProtKB-SubCell"/>
</dbReference>
<evidence type="ECO:0000256" key="4">
    <source>
        <dbReference type="ARBA" id="ARBA00022547"/>
    </source>
</evidence>
<evidence type="ECO:0000256" key="11">
    <source>
        <dbReference type="ARBA" id="ARBA00023310"/>
    </source>
</evidence>
<sequence length="55" mass="6552">MPQLNPHPWFSILLMVWFILLLLIQPKFLSFTYTNPPSNKTKMAPIPPTWAWPWT</sequence>
<geneLocation type="mitochondrion" evidence="14"/>
<evidence type="ECO:0000256" key="10">
    <source>
        <dbReference type="ARBA" id="ARBA00023136"/>
    </source>
</evidence>
<comment type="subcellular location">
    <subcellularLocation>
        <location evidence="1 12">Mitochondrion membrane</location>
        <topology evidence="1 12">Single-pass membrane protein</topology>
    </subcellularLocation>
</comment>
<name>Q4TW23_9AVES</name>
<evidence type="ECO:0000256" key="7">
    <source>
        <dbReference type="ARBA" id="ARBA00022989"/>
    </source>
</evidence>
<evidence type="ECO:0000256" key="6">
    <source>
        <dbReference type="ARBA" id="ARBA00022781"/>
    </source>
</evidence>
<keyword evidence="3 12" id="KW-0813">Transport</keyword>
<dbReference type="PANTHER" id="PTHR39937:SF1">
    <property type="entry name" value="ATP SYNTHASE PROTEIN 8"/>
    <property type="match status" value="1"/>
</dbReference>
<dbReference type="InterPro" id="IPR001421">
    <property type="entry name" value="ATP8_metazoa"/>
</dbReference>
<keyword evidence="7 13" id="KW-1133">Transmembrane helix</keyword>
<keyword evidence="9 12" id="KW-0496">Mitochondrion</keyword>
<dbReference type="AlphaFoldDB" id="Q4TW23"/>
<dbReference type="GO" id="GO:0015986">
    <property type="term" value="P:proton motive force-driven ATP synthesis"/>
    <property type="evidence" value="ECO:0007669"/>
    <property type="project" value="InterPro"/>
</dbReference>
<comment type="similarity">
    <text evidence="2 12">Belongs to the ATPase protein 8 family.</text>
</comment>
<dbReference type="GO" id="GO:0045259">
    <property type="term" value="C:proton-transporting ATP synthase complex"/>
    <property type="evidence" value="ECO:0007669"/>
    <property type="project" value="UniProtKB-KW"/>
</dbReference>